<evidence type="ECO:0000256" key="3">
    <source>
        <dbReference type="ARBA" id="ARBA00023239"/>
    </source>
</evidence>
<feature type="binding site" evidence="5">
    <location>
        <position position="67"/>
    </location>
    <ligand>
        <name>substrate</name>
    </ligand>
</feature>
<dbReference type="PANTHER" id="PTHR38683">
    <property type="entry name" value="CHORISMATE PYRUVATE-LYASE"/>
    <property type="match status" value="1"/>
</dbReference>
<dbReference type="RefSeq" id="WP_171088765.1">
    <property type="nucleotide sequence ID" value="NZ_CP053069.1"/>
</dbReference>
<dbReference type="InterPro" id="IPR028978">
    <property type="entry name" value="Chorismate_lyase_/UTRA_dom_sf"/>
</dbReference>
<dbReference type="EC" id="4.1.3.40" evidence="5"/>
<dbReference type="InterPro" id="IPR007440">
    <property type="entry name" value="Chorismate--pyruvate_lyase"/>
</dbReference>
<dbReference type="EMBL" id="CP053069">
    <property type="protein sequence ID" value="QJR09062.1"/>
    <property type="molecule type" value="Genomic_DNA"/>
</dbReference>
<evidence type="ECO:0000313" key="6">
    <source>
        <dbReference type="EMBL" id="QJR09062.1"/>
    </source>
</evidence>
<evidence type="ECO:0000256" key="2">
    <source>
        <dbReference type="ARBA" id="ARBA00022688"/>
    </source>
</evidence>
<dbReference type="GO" id="GO:0042866">
    <property type="term" value="P:pyruvate biosynthetic process"/>
    <property type="evidence" value="ECO:0007669"/>
    <property type="project" value="UniProtKB-UniRule"/>
</dbReference>
<gene>
    <name evidence="5 6" type="primary">ubiC</name>
    <name evidence="6" type="ORF">DSM104443_00098</name>
</gene>
<dbReference type="GO" id="GO:0006744">
    <property type="term" value="P:ubiquinone biosynthetic process"/>
    <property type="evidence" value="ECO:0007669"/>
    <property type="project" value="UniProtKB-UniRule"/>
</dbReference>
<keyword evidence="7" id="KW-1185">Reference proteome</keyword>
<comment type="function">
    <text evidence="5">Removes the pyruvyl group from chorismate, with concomitant aromatization of the ring, to provide 4-hydroxybenzoate (4HB) for the ubiquinone pathway.</text>
</comment>
<sequence>MNRWKRLAPSHADPWRPWLTSRGSLTWRIVERSRGFRVEKIAQRFRIPNEDEYFALGRPTHKRALVREVILHADGQPVVLAHSIAARRDLSGVWRALRGLGNRPLAEMLFTDPLVKRSPIEFSRVDSRHPLWRRARQVFGRTFPALWVRRSLFRKRGRPLMVTEVFLPAMLELRPWT</sequence>
<feature type="binding site" evidence="5">
    <location>
        <position position="105"/>
    </location>
    <ligand>
        <name>substrate</name>
    </ligand>
</feature>
<dbReference type="KEGG" id="uru:DSM104443_00098"/>
<evidence type="ECO:0000256" key="4">
    <source>
        <dbReference type="ARBA" id="ARBA00023317"/>
    </source>
</evidence>
<dbReference type="UniPathway" id="UPA00232"/>
<keyword evidence="1 5" id="KW-0963">Cytoplasm</keyword>
<evidence type="ECO:0000256" key="1">
    <source>
        <dbReference type="ARBA" id="ARBA00022490"/>
    </source>
</evidence>
<keyword evidence="2 5" id="KW-0831">Ubiquinone biosynthesis</keyword>
<dbReference type="AlphaFoldDB" id="A0A6M4GPD9"/>
<dbReference type="Proteomes" id="UP000501534">
    <property type="component" value="Chromosome"/>
</dbReference>
<organism evidence="6 7">
    <name type="scientific">Usitatibacter rugosus</name>
    <dbReference type="NCBI Taxonomy" id="2732067"/>
    <lineage>
        <taxon>Bacteria</taxon>
        <taxon>Pseudomonadati</taxon>
        <taxon>Pseudomonadota</taxon>
        <taxon>Betaproteobacteria</taxon>
        <taxon>Nitrosomonadales</taxon>
        <taxon>Usitatibacteraceae</taxon>
        <taxon>Usitatibacter</taxon>
    </lineage>
</organism>
<dbReference type="GO" id="GO:0008813">
    <property type="term" value="F:chorismate lyase activity"/>
    <property type="evidence" value="ECO:0007669"/>
    <property type="project" value="UniProtKB-UniRule"/>
</dbReference>
<evidence type="ECO:0000256" key="5">
    <source>
        <dbReference type="HAMAP-Rule" id="MF_01632"/>
    </source>
</evidence>
<dbReference type="Pfam" id="PF04345">
    <property type="entry name" value="Chor_lyase"/>
    <property type="match status" value="1"/>
</dbReference>
<name>A0A6M4GPD9_9PROT</name>
<dbReference type="Gene3D" id="3.40.1410.10">
    <property type="entry name" value="Chorismate lyase-like"/>
    <property type="match status" value="1"/>
</dbReference>
<dbReference type="HAMAP" id="MF_01632">
    <property type="entry name" value="UbiC"/>
    <property type="match status" value="1"/>
</dbReference>
<comment type="similarity">
    <text evidence="5">Belongs to the UbiC family.</text>
</comment>
<comment type="caution">
    <text evidence="5">Lacks conserved residue(s) required for the propagation of feature annotation.</text>
</comment>
<accession>A0A6M4GPD9</accession>
<protein>
    <recommendedName>
        <fullName evidence="5">Probable chorismate pyruvate-lyase</fullName>
        <shortName evidence="5">CL</shortName>
        <shortName evidence="5">CPL</shortName>
        <ecNumber evidence="5">4.1.3.40</ecNumber>
    </recommendedName>
</protein>
<reference evidence="6 7" key="1">
    <citation type="submission" date="2020-04" db="EMBL/GenBank/DDBJ databases">
        <title>Usitatibacter rugosus gen. nov., sp. nov. and Usitatibacter palustris sp. nov., novel members of Usitatibacteraceae fam. nov. within the order Nitrosomonadales isolated from soil.</title>
        <authorList>
            <person name="Huber K.J."/>
            <person name="Neumann-Schaal M."/>
            <person name="Geppert A."/>
            <person name="Luckner M."/>
            <person name="Wanner G."/>
            <person name="Overmann J."/>
        </authorList>
    </citation>
    <scope>NUCLEOTIDE SEQUENCE [LARGE SCALE GENOMIC DNA]</scope>
    <source>
        <strain evidence="6 7">0125_3</strain>
    </source>
</reference>
<comment type="subcellular location">
    <subcellularLocation>
        <location evidence="5">Cytoplasm</location>
    </subcellularLocation>
</comment>
<dbReference type="PANTHER" id="PTHR38683:SF1">
    <property type="entry name" value="CHORISMATE PYRUVATE-LYASE"/>
    <property type="match status" value="1"/>
</dbReference>
<dbReference type="GO" id="GO:0005829">
    <property type="term" value="C:cytosol"/>
    <property type="evidence" value="ECO:0007669"/>
    <property type="project" value="TreeGrafter"/>
</dbReference>
<comment type="pathway">
    <text evidence="5">Cofactor biosynthesis; ubiquinone biosynthesis.</text>
</comment>
<proteinExistence type="inferred from homology"/>
<evidence type="ECO:0000313" key="7">
    <source>
        <dbReference type="Proteomes" id="UP000501534"/>
    </source>
</evidence>
<keyword evidence="3 5" id="KW-0456">Lyase</keyword>
<feature type="binding site" evidence="5">
    <location>
        <position position="164"/>
    </location>
    <ligand>
        <name>substrate</name>
    </ligand>
</feature>
<comment type="catalytic activity">
    <reaction evidence="5">
        <text>chorismate = 4-hydroxybenzoate + pyruvate</text>
        <dbReference type="Rhea" id="RHEA:16505"/>
        <dbReference type="ChEBI" id="CHEBI:15361"/>
        <dbReference type="ChEBI" id="CHEBI:17879"/>
        <dbReference type="ChEBI" id="CHEBI:29748"/>
        <dbReference type="EC" id="4.1.3.40"/>
    </reaction>
</comment>
<keyword evidence="4 5" id="KW-0670">Pyruvate</keyword>
<dbReference type="SUPFAM" id="SSF64288">
    <property type="entry name" value="Chorismate lyase-like"/>
    <property type="match status" value="1"/>
</dbReference>